<gene>
    <name evidence="4" type="ORF">BM613_11890</name>
</gene>
<evidence type="ECO:0000256" key="2">
    <source>
        <dbReference type="ARBA" id="ARBA00023002"/>
    </source>
</evidence>
<sequence>MYIDGEWIFAQSKESREIYNPANGEVIARVSEGGVTEVEQAIRAARRAFDQDGWADVTALERAQLLYRLADAIEEVSEELTALEVLNNGKPMREAQADVTDAANCFRYYAGLATKPHGETVEVPAPSQTFIVREPVGVCAQIIPWNYPFLMAAWKLAPALAAGNTCILKPSELTPLTALRLAVLIDQVGFPKGVVNVVLGAGPVLGQPLAESHDVDKVAFTGGTVTGRKIMQAASGNIKKSISRARGEVPEYYLCRCRS</sequence>
<dbReference type="AlphaFoldDB" id="A0A2U3D676"/>
<dbReference type="FunFam" id="3.40.605.10:FF:000007">
    <property type="entry name" value="NAD/NADP-dependent betaine aldehyde dehydrogenase"/>
    <property type="match status" value="1"/>
</dbReference>
<dbReference type="InterPro" id="IPR016161">
    <property type="entry name" value="Ald_DH/histidinol_DH"/>
</dbReference>
<accession>A0A2U3D676</accession>
<organism evidence="4 5">
    <name type="scientific">Sulfoacidibacillus thermotolerans</name>
    <name type="common">Acidibacillus sulfuroxidans</name>
    <dbReference type="NCBI Taxonomy" id="1765684"/>
    <lineage>
        <taxon>Bacteria</taxon>
        <taxon>Bacillati</taxon>
        <taxon>Bacillota</taxon>
        <taxon>Bacilli</taxon>
        <taxon>Bacillales</taxon>
        <taxon>Alicyclobacillaceae</taxon>
        <taxon>Sulfoacidibacillus</taxon>
    </lineage>
</organism>
<keyword evidence="5" id="KW-1185">Reference proteome</keyword>
<dbReference type="SUPFAM" id="SSF53720">
    <property type="entry name" value="ALDH-like"/>
    <property type="match status" value="1"/>
</dbReference>
<feature type="domain" description="Aldehyde dehydrogenase" evidence="3">
    <location>
        <begin position="7"/>
        <end position="242"/>
    </location>
</feature>
<keyword evidence="2" id="KW-0560">Oxidoreductase</keyword>
<proteinExistence type="inferred from homology"/>
<dbReference type="Gene3D" id="3.40.605.10">
    <property type="entry name" value="Aldehyde Dehydrogenase, Chain A, domain 1"/>
    <property type="match status" value="1"/>
</dbReference>
<dbReference type="PANTHER" id="PTHR11699">
    <property type="entry name" value="ALDEHYDE DEHYDROGENASE-RELATED"/>
    <property type="match status" value="1"/>
</dbReference>
<dbReference type="EMBL" id="MPDK01000026">
    <property type="protein sequence ID" value="PWI56778.1"/>
    <property type="molecule type" value="Genomic_DNA"/>
</dbReference>
<dbReference type="Pfam" id="PF00171">
    <property type="entry name" value="Aldedh"/>
    <property type="match status" value="1"/>
</dbReference>
<comment type="similarity">
    <text evidence="1">Belongs to the aldehyde dehydrogenase family.</text>
</comment>
<evidence type="ECO:0000313" key="5">
    <source>
        <dbReference type="Proteomes" id="UP000245380"/>
    </source>
</evidence>
<dbReference type="GO" id="GO:0016491">
    <property type="term" value="F:oxidoreductase activity"/>
    <property type="evidence" value="ECO:0007669"/>
    <property type="project" value="UniProtKB-KW"/>
</dbReference>
<dbReference type="Proteomes" id="UP000245380">
    <property type="component" value="Unassembled WGS sequence"/>
</dbReference>
<evidence type="ECO:0000256" key="1">
    <source>
        <dbReference type="ARBA" id="ARBA00009986"/>
    </source>
</evidence>
<reference evidence="4 5" key="1">
    <citation type="submission" date="2016-11" db="EMBL/GenBank/DDBJ databases">
        <title>Comparative genomics of Acidibacillus ferroxidans species.</title>
        <authorList>
            <person name="Oliveira G."/>
            <person name="Nunes G."/>
            <person name="Oliveira R."/>
            <person name="Araujo F."/>
            <person name="Salim A."/>
            <person name="Scholte L."/>
            <person name="Morais D."/>
            <person name="Nancucheo I."/>
            <person name="Johnson D.B."/>
            <person name="Grail B."/>
            <person name="Bittencourt J."/>
            <person name="Valadares R."/>
        </authorList>
    </citation>
    <scope>NUCLEOTIDE SEQUENCE [LARGE SCALE GENOMIC DNA]</scope>
    <source>
        <strain evidence="4 5">Y002</strain>
    </source>
</reference>
<dbReference type="InterPro" id="IPR016162">
    <property type="entry name" value="Ald_DH_N"/>
</dbReference>
<protein>
    <recommendedName>
        <fullName evidence="3">Aldehyde dehydrogenase domain-containing protein</fullName>
    </recommendedName>
</protein>
<evidence type="ECO:0000259" key="3">
    <source>
        <dbReference type="Pfam" id="PF00171"/>
    </source>
</evidence>
<name>A0A2U3D676_SULT2</name>
<evidence type="ECO:0000313" key="4">
    <source>
        <dbReference type="EMBL" id="PWI56778.1"/>
    </source>
</evidence>
<comment type="caution">
    <text evidence="4">The sequence shown here is derived from an EMBL/GenBank/DDBJ whole genome shotgun (WGS) entry which is preliminary data.</text>
</comment>
<dbReference type="InterPro" id="IPR015590">
    <property type="entry name" value="Aldehyde_DH_dom"/>
</dbReference>